<dbReference type="InParanoid" id="A0A3N4LC88"/>
<proteinExistence type="predicted"/>
<gene>
    <name evidence="1" type="ORF">L211DRAFT_853533</name>
</gene>
<sequence>MQLKVTWRSRRERLGDGLDQRERVRRWKREKEKLRELIREKKKKCWQRFYEEMGRKDQWEVAKWAKDLWRLKGVIGVLRNEDREEYKEDEEKRASLVKNHFKWREEGRIEEEEKD</sequence>
<dbReference type="AlphaFoldDB" id="A0A3N4LC88"/>
<evidence type="ECO:0000313" key="2">
    <source>
        <dbReference type="Proteomes" id="UP000267821"/>
    </source>
</evidence>
<name>A0A3N4LC88_9PEZI</name>
<accession>A0A3N4LC88</accession>
<keyword evidence="2" id="KW-1185">Reference proteome</keyword>
<organism evidence="1 2">
    <name type="scientific">Terfezia boudieri ATCC MYA-4762</name>
    <dbReference type="NCBI Taxonomy" id="1051890"/>
    <lineage>
        <taxon>Eukaryota</taxon>
        <taxon>Fungi</taxon>
        <taxon>Dikarya</taxon>
        <taxon>Ascomycota</taxon>
        <taxon>Pezizomycotina</taxon>
        <taxon>Pezizomycetes</taxon>
        <taxon>Pezizales</taxon>
        <taxon>Pezizaceae</taxon>
        <taxon>Terfezia</taxon>
    </lineage>
</organism>
<evidence type="ECO:0000313" key="1">
    <source>
        <dbReference type="EMBL" id="RPB19072.1"/>
    </source>
</evidence>
<protein>
    <submittedName>
        <fullName evidence="1">Uncharacterized protein</fullName>
    </submittedName>
</protein>
<dbReference type="Proteomes" id="UP000267821">
    <property type="component" value="Unassembled WGS sequence"/>
</dbReference>
<dbReference type="EMBL" id="ML121599">
    <property type="protein sequence ID" value="RPB19072.1"/>
    <property type="molecule type" value="Genomic_DNA"/>
</dbReference>
<reference evidence="1 2" key="1">
    <citation type="journal article" date="2018" name="Nat. Ecol. Evol.">
        <title>Pezizomycetes genomes reveal the molecular basis of ectomycorrhizal truffle lifestyle.</title>
        <authorList>
            <person name="Murat C."/>
            <person name="Payen T."/>
            <person name="Noel B."/>
            <person name="Kuo A."/>
            <person name="Morin E."/>
            <person name="Chen J."/>
            <person name="Kohler A."/>
            <person name="Krizsan K."/>
            <person name="Balestrini R."/>
            <person name="Da Silva C."/>
            <person name="Montanini B."/>
            <person name="Hainaut M."/>
            <person name="Levati E."/>
            <person name="Barry K.W."/>
            <person name="Belfiori B."/>
            <person name="Cichocki N."/>
            <person name="Clum A."/>
            <person name="Dockter R.B."/>
            <person name="Fauchery L."/>
            <person name="Guy J."/>
            <person name="Iotti M."/>
            <person name="Le Tacon F."/>
            <person name="Lindquist E.A."/>
            <person name="Lipzen A."/>
            <person name="Malagnac F."/>
            <person name="Mello A."/>
            <person name="Molinier V."/>
            <person name="Miyauchi S."/>
            <person name="Poulain J."/>
            <person name="Riccioni C."/>
            <person name="Rubini A."/>
            <person name="Sitrit Y."/>
            <person name="Splivallo R."/>
            <person name="Traeger S."/>
            <person name="Wang M."/>
            <person name="Zifcakova L."/>
            <person name="Wipf D."/>
            <person name="Zambonelli A."/>
            <person name="Paolocci F."/>
            <person name="Nowrousian M."/>
            <person name="Ottonello S."/>
            <person name="Baldrian P."/>
            <person name="Spatafora J.W."/>
            <person name="Henrissat B."/>
            <person name="Nagy L.G."/>
            <person name="Aury J.M."/>
            <person name="Wincker P."/>
            <person name="Grigoriev I.V."/>
            <person name="Bonfante P."/>
            <person name="Martin F.M."/>
        </authorList>
    </citation>
    <scope>NUCLEOTIDE SEQUENCE [LARGE SCALE GENOMIC DNA]</scope>
    <source>
        <strain evidence="1 2">ATCC MYA-4762</strain>
    </source>
</reference>